<sequence>MSTMILSEQYKKKSASIMHIVIFVRIKEYNQKHSTLLLSKTLVTNACYSFSNFISRLALPIYSRFLLHCFLCPLFIFLENVNLTS</sequence>
<dbReference type="EMBL" id="JAACNH010000001">
    <property type="protein sequence ID" value="KAG8454136.1"/>
    <property type="molecule type" value="Genomic_DNA"/>
</dbReference>
<evidence type="ECO:0000313" key="1">
    <source>
        <dbReference type="EMBL" id="KAG8454136.1"/>
    </source>
</evidence>
<gene>
    <name evidence="1" type="ORF">GDO86_000686</name>
</gene>
<comment type="caution">
    <text evidence="1">The sequence shown here is derived from an EMBL/GenBank/DDBJ whole genome shotgun (WGS) entry which is preliminary data.</text>
</comment>
<dbReference type="Proteomes" id="UP000812440">
    <property type="component" value="Chromosome 1"/>
</dbReference>
<name>A0A8T2KID0_9PIPI</name>
<protein>
    <submittedName>
        <fullName evidence="1">Uncharacterized protein</fullName>
    </submittedName>
</protein>
<reference evidence="1" key="1">
    <citation type="thesis" date="2020" institute="ProQuest LLC" country="789 East Eisenhower Parkway, Ann Arbor, MI, USA">
        <title>Comparative Genomics and Chromosome Evolution.</title>
        <authorList>
            <person name="Mudd A.B."/>
        </authorList>
    </citation>
    <scope>NUCLEOTIDE SEQUENCE</scope>
    <source>
        <strain evidence="1">Female2</strain>
        <tissue evidence="1">Blood</tissue>
    </source>
</reference>
<organism evidence="1 2">
    <name type="scientific">Hymenochirus boettgeri</name>
    <name type="common">Congo dwarf clawed frog</name>
    <dbReference type="NCBI Taxonomy" id="247094"/>
    <lineage>
        <taxon>Eukaryota</taxon>
        <taxon>Metazoa</taxon>
        <taxon>Chordata</taxon>
        <taxon>Craniata</taxon>
        <taxon>Vertebrata</taxon>
        <taxon>Euteleostomi</taxon>
        <taxon>Amphibia</taxon>
        <taxon>Batrachia</taxon>
        <taxon>Anura</taxon>
        <taxon>Pipoidea</taxon>
        <taxon>Pipidae</taxon>
        <taxon>Pipinae</taxon>
        <taxon>Hymenochirus</taxon>
    </lineage>
</organism>
<dbReference type="AlphaFoldDB" id="A0A8T2KID0"/>
<proteinExistence type="predicted"/>
<accession>A0A8T2KID0</accession>
<keyword evidence="2" id="KW-1185">Reference proteome</keyword>
<evidence type="ECO:0000313" key="2">
    <source>
        <dbReference type="Proteomes" id="UP000812440"/>
    </source>
</evidence>